<organism evidence="4 5">
    <name type="scientific">Nostocoides japonicum T1-X7</name>
    <dbReference type="NCBI Taxonomy" id="1194083"/>
    <lineage>
        <taxon>Bacteria</taxon>
        <taxon>Bacillati</taxon>
        <taxon>Actinomycetota</taxon>
        <taxon>Actinomycetes</taxon>
        <taxon>Micrococcales</taxon>
        <taxon>Intrasporangiaceae</taxon>
        <taxon>Nostocoides</taxon>
    </lineage>
</organism>
<feature type="active site" description="Acyl-thioester intermediate" evidence="2">
    <location>
        <position position="191"/>
    </location>
</feature>
<dbReference type="GO" id="GO:0016787">
    <property type="term" value="F:hydrolase activity"/>
    <property type="evidence" value="ECO:0007669"/>
    <property type="project" value="UniProtKB-KW"/>
</dbReference>
<keyword evidence="3" id="KW-0812">Transmembrane</keyword>
<proteinExistence type="predicted"/>
<dbReference type="AlphaFoldDB" id="A0A077LUJ9"/>
<protein>
    <submittedName>
        <fullName evidence="4">Sortase family protein</fullName>
    </submittedName>
</protein>
<dbReference type="Pfam" id="PF04203">
    <property type="entry name" value="Sortase"/>
    <property type="match status" value="1"/>
</dbReference>
<sequence length="228" mass="24858">MRGVRGAVHVVGELMITVGVLLLAFLVWQLWWTDVTANHHQQQQVQDLERQFAQPQTSSTTDAVHPTGRLGDAFALVRIPRFGSDYVRPVHEGTTTDILQEGIGHYVGTAAPGRVGNFATAGHRTTYGKPYSDIAELKDGDAVVVETKKAYYVYRVTSHEIVLPTTVSVIAPTPDRPGVKPTKAMMTMTSCNPKYSAAQRYVVHAELADSYTRSQGLPKSVLATPKGA</sequence>
<dbReference type="NCBIfam" id="TIGR01076">
    <property type="entry name" value="sortase_fam"/>
    <property type="match status" value="1"/>
</dbReference>
<dbReference type="NCBIfam" id="NF033747">
    <property type="entry name" value="class_E_sortase"/>
    <property type="match status" value="1"/>
</dbReference>
<keyword evidence="3" id="KW-1133">Transmembrane helix</keyword>
<evidence type="ECO:0000256" key="3">
    <source>
        <dbReference type="SAM" id="Phobius"/>
    </source>
</evidence>
<dbReference type="InterPro" id="IPR053465">
    <property type="entry name" value="Sortase_Class_E"/>
</dbReference>
<dbReference type="EMBL" id="CAJB01000080">
    <property type="protein sequence ID" value="CCH77196.1"/>
    <property type="molecule type" value="Genomic_DNA"/>
</dbReference>
<evidence type="ECO:0000313" key="4">
    <source>
        <dbReference type="EMBL" id="CCH77196.1"/>
    </source>
</evidence>
<name>A0A077LUJ9_9MICO</name>
<dbReference type="InterPro" id="IPR005754">
    <property type="entry name" value="Sortase"/>
</dbReference>
<dbReference type="STRING" id="1194083.BN12_1700008"/>
<gene>
    <name evidence="4" type="ORF">BN12_1700008</name>
</gene>
<keyword evidence="1" id="KW-0378">Hydrolase</keyword>
<comment type="caution">
    <text evidence="4">The sequence shown here is derived from an EMBL/GenBank/DDBJ whole genome shotgun (WGS) entry which is preliminary data.</text>
</comment>
<evidence type="ECO:0000256" key="1">
    <source>
        <dbReference type="ARBA" id="ARBA00022801"/>
    </source>
</evidence>
<keyword evidence="5" id="KW-1185">Reference proteome</keyword>
<keyword evidence="3" id="KW-0472">Membrane</keyword>
<dbReference type="RefSeq" id="WP_235432435.1">
    <property type="nucleotide sequence ID" value="NZ_HF570958.1"/>
</dbReference>
<dbReference type="Gene3D" id="2.40.260.10">
    <property type="entry name" value="Sortase"/>
    <property type="match status" value="1"/>
</dbReference>
<reference evidence="4 5" key="1">
    <citation type="journal article" date="2013" name="ISME J.">
        <title>A metabolic model for members of the genus Tetrasphaera involved in enhanced biological phosphorus removal.</title>
        <authorList>
            <person name="Kristiansen R."/>
            <person name="Nguyen H.T.T."/>
            <person name="Saunders A.M."/>
            <person name="Nielsen J.L."/>
            <person name="Wimmer R."/>
            <person name="Le V.Q."/>
            <person name="McIlroy S.J."/>
            <person name="Petrovski S."/>
            <person name="Seviour R.J."/>
            <person name="Calteau A."/>
            <person name="Nielsen K.L."/>
            <person name="Nielsen P.H."/>
        </authorList>
    </citation>
    <scope>NUCLEOTIDE SEQUENCE [LARGE SCALE GENOMIC DNA]</scope>
    <source>
        <strain evidence="4 5">T1-X7</strain>
    </source>
</reference>
<accession>A0A077LUJ9</accession>
<evidence type="ECO:0000256" key="2">
    <source>
        <dbReference type="PIRSR" id="PIRSR605754-1"/>
    </source>
</evidence>
<evidence type="ECO:0000313" key="5">
    <source>
        <dbReference type="Proteomes" id="UP000035721"/>
    </source>
</evidence>
<feature type="transmembrane region" description="Helical" evidence="3">
    <location>
        <begin position="7"/>
        <end position="32"/>
    </location>
</feature>
<dbReference type="InterPro" id="IPR023365">
    <property type="entry name" value="Sortase_dom-sf"/>
</dbReference>
<dbReference type="Proteomes" id="UP000035721">
    <property type="component" value="Unassembled WGS sequence"/>
</dbReference>
<dbReference type="InterPro" id="IPR042003">
    <property type="entry name" value="Sortase_E"/>
</dbReference>
<dbReference type="SUPFAM" id="SSF63817">
    <property type="entry name" value="Sortase"/>
    <property type="match status" value="1"/>
</dbReference>
<feature type="active site" description="Proton donor/acceptor" evidence="2">
    <location>
        <position position="123"/>
    </location>
</feature>
<dbReference type="CDD" id="cd05830">
    <property type="entry name" value="Sortase_E"/>
    <property type="match status" value="1"/>
</dbReference>